<dbReference type="InterPro" id="IPR016193">
    <property type="entry name" value="Cytidine_deaminase-like"/>
</dbReference>
<name>A0A557P8I1_9VIBR</name>
<evidence type="ECO:0000256" key="8">
    <source>
        <dbReference type="PIRSR" id="PIRSR006334-2"/>
    </source>
</evidence>
<dbReference type="GO" id="GO:0004126">
    <property type="term" value="F:cytidine deaminase activity"/>
    <property type="evidence" value="ECO:0007669"/>
    <property type="project" value="UniProtKB-UniRule"/>
</dbReference>
<dbReference type="NCBIfam" id="NF006537">
    <property type="entry name" value="PRK09027.1"/>
    <property type="match status" value="1"/>
</dbReference>
<dbReference type="InterPro" id="IPR006263">
    <property type="entry name" value="Cyt_deam_dimer"/>
</dbReference>
<comment type="caution">
    <text evidence="11">The sequence shown here is derived from an EMBL/GenBank/DDBJ whole genome shotgun (WGS) entry which is preliminary data.</text>
</comment>
<evidence type="ECO:0000256" key="9">
    <source>
        <dbReference type="PIRSR" id="PIRSR006334-3"/>
    </source>
</evidence>
<feature type="domain" description="CMP/dCMP-type deaminase" evidence="10">
    <location>
        <begin position="49"/>
        <end position="169"/>
    </location>
</feature>
<evidence type="ECO:0000256" key="5">
    <source>
        <dbReference type="ARBA" id="ARBA00022833"/>
    </source>
</evidence>
<feature type="binding site" evidence="6 9">
    <location>
        <position position="133"/>
    </location>
    <ligand>
        <name>Zn(2+)</name>
        <dbReference type="ChEBI" id="CHEBI:29105"/>
        <note>catalytic</note>
    </ligand>
</feature>
<gene>
    <name evidence="6 11" type="primary">cdd</name>
    <name evidence="11" type="ORF">FOF44_07755</name>
</gene>
<dbReference type="GO" id="GO:0042802">
    <property type="term" value="F:identical protein binding"/>
    <property type="evidence" value="ECO:0007669"/>
    <property type="project" value="UniProtKB-ARBA"/>
</dbReference>
<dbReference type="EC" id="3.5.4.5" evidence="6"/>
<dbReference type="PROSITE" id="PS51747">
    <property type="entry name" value="CYT_DCMP_DEAMINASES_2"/>
    <property type="match status" value="2"/>
</dbReference>
<dbReference type="InterPro" id="IPR002125">
    <property type="entry name" value="CMP_dCMP_dom"/>
</dbReference>
<evidence type="ECO:0000313" key="12">
    <source>
        <dbReference type="Proteomes" id="UP000319828"/>
    </source>
</evidence>
<sequence length="296" mass="32043">MTQHINPKSVAHLPTELADRIVSQMQKTDFSGHFSATDYQALLSQSGMTDTEFKLALLPIAATRAYCEISNFHVGAIAEGLSGNIYFGANIEIAGVQLNQTVHAEQSAISHAWMKGETGLKNITINHTPCGHCRQFMNELNGIENLSIQLPERPAYRLAELLPESFGPKDLGIEARLMDNQQHSYQFDSDNAAIISTIKALNNSYAPYSNNHSGVTLKTQSGAIYSGSYAENAAFNPSLPPLQVAINLLLLAGEDLANIESVVLAENASGTISHLAETQSTLEAINPDITIDYLSI</sequence>
<dbReference type="GO" id="GO:0005829">
    <property type="term" value="C:cytosol"/>
    <property type="evidence" value="ECO:0007669"/>
    <property type="project" value="TreeGrafter"/>
</dbReference>
<comment type="cofactor">
    <cofactor evidence="6 9">
        <name>Zn(2+)</name>
        <dbReference type="ChEBI" id="CHEBI:29105"/>
    </cofactor>
    <text evidence="6 9">Binds 1 zinc ion.</text>
</comment>
<dbReference type="Pfam" id="PF08211">
    <property type="entry name" value="dCMP_cyt_deam_2"/>
    <property type="match status" value="1"/>
</dbReference>
<keyword evidence="5 6" id="KW-0862">Zinc</keyword>
<dbReference type="OrthoDB" id="9795347at2"/>
<dbReference type="NCBIfam" id="TIGR01355">
    <property type="entry name" value="cyt_deam_dimer"/>
    <property type="match status" value="1"/>
</dbReference>
<evidence type="ECO:0000259" key="10">
    <source>
        <dbReference type="PROSITE" id="PS51747"/>
    </source>
</evidence>
<dbReference type="HAMAP" id="MF_01558">
    <property type="entry name" value="Cyt_deam"/>
    <property type="match status" value="1"/>
</dbReference>
<evidence type="ECO:0000256" key="6">
    <source>
        <dbReference type="HAMAP-Rule" id="MF_01558"/>
    </source>
</evidence>
<dbReference type="FunFam" id="3.40.140.10:FF:000007">
    <property type="entry name" value="Cytidine deaminase"/>
    <property type="match status" value="1"/>
</dbReference>
<dbReference type="Proteomes" id="UP000319828">
    <property type="component" value="Unassembled WGS sequence"/>
</dbReference>
<comment type="similarity">
    <text evidence="1 6">Belongs to the cytidine and deoxycytidylate deaminase family.</text>
</comment>
<organism evidence="11 12">
    <name type="scientific">Vibrio algivorus</name>
    <dbReference type="NCBI Taxonomy" id="1667024"/>
    <lineage>
        <taxon>Bacteria</taxon>
        <taxon>Pseudomonadati</taxon>
        <taxon>Pseudomonadota</taxon>
        <taxon>Gammaproteobacteria</taxon>
        <taxon>Vibrionales</taxon>
        <taxon>Vibrionaceae</taxon>
        <taxon>Vibrio</taxon>
    </lineage>
</organism>
<evidence type="ECO:0000256" key="7">
    <source>
        <dbReference type="PIRSR" id="PIRSR006334-1"/>
    </source>
</evidence>
<keyword evidence="4 6" id="KW-0378">Hydrolase</keyword>
<dbReference type="RefSeq" id="WP_144387978.1">
    <property type="nucleotide sequence ID" value="NZ_CANNCB010000008.1"/>
</dbReference>
<dbReference type="Gene3D" id="3.40.140.10">
    <property type="entry name" value="Cytidine Deaminase, domain 2"/>
    <property type="match status" value="2"/>
</dbReference>
<dbReference type="InterPro" id="IPR050202">
    <property type="entry name" value="Cyt/Deoxycyt_deaminase"/>
</dbReference>
<comment type="catalytic activity">
    <reaction evidence="6">
        <text>cytidine + H2O + H(+) = uridine + NH4(+)</text>
        <dbReference type="Rhea" id="RHEA:16069"/>
        <dbReference type="ChEBI" id="CHEBI:15377"/>
        <dbReference type="ChEBI" id="CHEBI:15378"/>
        <dbReference type="ChEBI" id="CHEBI:16704"/>
        <dbReference type="ChEBI" id="CHEBI:17562"/>
        <dbReference type="ChEBI" id="CHEBI:28938"/>
        <dbReference type="EC" id="3.5.4.5"/>
    </reaction>
</comment>
<dbReference type="InterPro" id="IPR013171">
    <property type="entry name" value="Cyd/dCyd_deaminase_Zn-bd"/>
</dbReference>
<dbReference type="PROSITE" id="PS00903">
    <property type="entry name" value="CYT_DCMP_DEAMINASES_1"/>
    <property type="match status" value="1"/>
</dbReference>
<keyword evidence="3 6" id="KW-0479">Metal-binding</keyword>
<dbReference type="EMBL" id="VMKJ01000012">
    <property type="protein sequence ID" value="TVO36964.1"/>
    <property type="molecule type" value="Genomic_DNA"/>
</dbReference>
<dbReference type="PANTHER" id="PTHR11644:SF2">
    <property type="entry name" value="CYTIDINE DEAMINASE"/>
    <property type="match status" value="1"/>
</dbReference>
<evidence type="ECO:0000313" key="11">
    <source>
        <dbReference type="EMBL" id="TVO36964.1"/>
    </source>
</evidence>
<dbReference type="InterPro" id="IPR016192">
    <property type="entry name" value="APOBEC/CMP_deaminase_Zn-bd"/>
</dbReference>
<dbReference type="GO" id="GO:0008270">
    <property type="term" value="F:zinc ion binding"/>
    <property type="evidence" value="ECO:0007669"/>
    <property type="project" value="UniProtKB-UniRule"/>
</dbReference>
<evidence type="ECO:0000256" key="4">
    <source>
        <dbReference type="ARBA" id="ARBA00022801"/>
    </source>
</evidence>
<feature type="binding site" evidence="6 8">
    <location>
        <begin position="90"/>
        <end position="92"/>
    </location>
    <ligand>
        <name>substrate</name>
    </ligand>
</feature>
<feature type="domain" description="CMP/dCMP-type deaminase" evidence="10">
    <location>
        <begin position="188"/>
        <end position="296"/>
    </location>
</feature>
<dbReference type="PIRSF" id="PIRSF006334">
    <property type="entry name" value="Cdd_plus_pseudo"/>
    <property type="match status" value="1"/>
</dbReference>
<evidence type="ECO:0000256" key="1">
    <source>
        <dbReference type="ARBA" id="ARBA00006576"/>
    </source>
</evidence>
<dbReference type="InterPro" id="IPR020797">
    <property type="entry name" value="Cytidine_deaminase_bacteria"/>
</dbReference>
<dbReference type="CDD" id="cd01283">
    <property type="entry name" value="cytidine_deaminase"/>
    <property type="match status" value="2"/>
</dbReference>
<feature type="binding site" evidence="6 9">
    <location>
        <position position="103"/>
    </location>
    <ligand>
        <name>Zn(2+)</name>
        <dbReference type="ChEBI" id="CHEBI:29105"/>
        <note>catalytic</note>
    </ligand>
</feature>
<evidence type="ECO:0000256" key="3">
    <source>
        <dbReference type="ARBA" id="ARBA00022723"/>
    </source>
</evidence>
<reference evidence="11 12" key="1">
    <citation type="submission" date="2019-07" db="EMBL/GenBank/DDBJ databases">
        <title>The draft genome sequence of Vibrio algivorus M1486.</title>
        <authorList>
            <person name="Meng X."/>
        </authorList>
    </citation>
    <scope>NUCLEOTIDE SEQUENCE [LARGE SCALE GENOMIC DNA]</scope>
    <source>
        <strain evidence="11 12">M1486</strain>
    </source>
</reference>
<dbReference type="SUPFAM" id="SSF53927">
    <property type="entry name" value="Cytidine deaminase-like"/>
    <property type="match status" value="2"/>
</dbReference>
<dbReference type="GO" id="GO:0055086">
    <property type="term" value="P:nucleobase-containing small molecule metabolic process"/>
    <property type="evidence" value="ECO:0007669"/>
    <property type="project" value="UniProtKB-ARBA"/>
</dbReference>
<comment type="subunit">
    <text evidence="2 6">Homodimer.</text>
</comment>
<comment type="catalytic activity">
    <reaction evidence="6">
        <text>2'-deoxycytidine + H2O + H(+) = 2'-deoxyuridine + NH4(+)</text>
        <dbReference type="Rhea" id="RHEA:13433"/>
        <dbReference type="ChEBI" id="CHEBI:15377"/>
        <dbReference type="ChEBI" id="CHEBI:15378"/>
        <dbReference type="ChEBI" id="CHEBI:15698"/>
        <dbReference type="ChEBI" id="CHEBI:16450"/>
        <dbReference type="ChEBI" id="CHEBI:28938"/>
        <dbReference type="EC" id="3.5.4.5"/>
    </reaction>
</comment>
<proteinExistence type="inferred from homology"/>
<protein>
    <recommendedName>
        <fullName evidence="6">Cytidine deaminase</fullName>
        <ecNumber evidence="6">3.5.4.5</ecNumber>
    </recommendedName>
    <alternativeName>
        <fullName evidence="6">Cytidine aminohydrolase</fullName>
        <shortName evidence="6">CDA</shortName>
    </alternativeName>
</protein>
<accession>A0A557P8I1</accession>
<feature type="active site" description="Proton donor" evidence="6 7">
    <location>
        <position position="105"/>
    </location>
</feature>
<dbReference type="GO" id="GO:0072527">
    <property type="term" value="P:pyrimidine-containing compound metabolic process"/>
    <property type="evidence" value="ECO:0007669"/>
    <property type="project" value="UniProtKB-ARBA"/>
</dbReference>
<dbReference type="PANTHER" id="PTHR11644">
    <property type="entry name" value="CYTIDINE DEAMINASE"/>
    <property type="match status" value="1"/>
</dbReference>
<comment type="function">
    <text evidence="6">This enzyme scavenges exogenous and endogenous cytidine and 2'-deoxycytidine for UMP synthesis.</text>
</comment>
<evidence type="ECO:0000256" key="2">
    <source>
        <dbReference type="ARBA" id="ARBA00011738"/>
    </source>
</evidence>
<dbReference type="AlphaFoldDB" id="A0A557P8I1"/>
<feature type="binding site" evidence="6 9">
    <location>
        <position position="130"/>
    </location>
    <ligand>
        <name>Zn(2+)</name>
        <dbReference type="ChEBI" id="CHEBI:29105"/>
        <note>catalytic</note>
    </ligand>
</feature>
<dbReference type="Pfam" id="PF00383">
    <property type="entry name" value="dCMP_cyt_deam_1"/>
    <property type="match status" value="1"/>
</dbReference>